<dbReference type="InterPro" id="IPR050237">
    <property type="entry name" value="ATP-dep_AMP-bd_enzyme"/>
</dbReference>
<protein>
    <submittedName>
        <fullName evidence="3">Benzoate-CoA ligase</fullName>
    </submittedName>
</protein>
<dbReference type="Proteomes" id="UP000287519">
    <property type="component" value="Unassembled WGS sequence"/>
</dbReference>
<feature type="domain" description="AMP-dependent synthetase/ligase" evidence="1">
    <location>
        <begin position="163"/>
        <end position="528"/>
    </location>
</feature>
<dbReference type="InterPro" id="IPR025110">
    <property type="entry name" value="AMP-bd_C"/>
</dbReference>
<gene>
    <name evidence="3" type="ORF">Rhow_007127</name>
</gene>
<accession>A0A402CHB6</accession>
<evidence type="ECO:0000313" key="4">
    <source>
        <dbReference type="Proteomes" id="UP000287519"/>
    </source>
</evidence>
<dbReference type="InterPro" id="IPR042099">
    <property type="entry name" value="ANL_N_sf"/>
</dbReference>
<evidence type="ECO:0000259" key="2">
    <source>
        <dbReference type="Pfam" id="PF13193"/>
    </source>
</evidence>
<name>A0A402CHB6_RHOWR</name>
<feature type="domain" description="AMP-binding enzyme C-terminal" evidence="2">
    <location>
        <begin position="578"/>
        <end position="653"/>
    </location>
</feature>
<dbReference type="CDD" id="cd17631">
    <property type="entry name" value="FACL_FadD13-like"/>
    <property type="match status" value="1"/>
</dbReference>
<dbReference type="OrthoDB" id="9803968at2"/>
<dbReference type="InterPro" id="IPR023393">
    <property type="entry name" value="START-like_dom_sf"/>
</dbReference>
<dbReference type="Pfam" id="PF00501">
    <property type="entry name" value="AMP-binding"/>
    <property type="match status" value="1"/>
</dbReference>
<dbReference type="InterPro" id="IPR045851">
    <property type="entry name" value="AMP-bd_C_sf"/>
</dbReference>
<dbReference type="CDD" id="cd07821">
    <property type="entry name" value="PYR_PYL_RCAR_like"/>
    <property type="match status" value="1"/>
</dbReference>
<organism evidence="3 4">
    <name type="scientific">Rhodococcus wratislaviensis</name>
    <name type="common">Tsukamurella wratislaviensis</name>
    <dbReference type="NCBI Taxonomy" id="44752"/>
    <lineage>
        <taxon>Bacteria</taxon>
        <taxon>Bacillati</taxon>
        <taxon>Actinomycetota</taxon>
        <taxon>Actinomycetes</taxon>
        <taxon>Mycobacteriales</taxon>
        <taxon>Nocardiaceae</taxon>
        <taxon>Rhodococcus</taxon>
    </lineage>
</organism>
<dbReference type="InterPro" id="IPR020845">
    <property type="entry name" value="AMP-binding_CS"/>
</dbReference>
<evidence type="ECO:0000259" key="1">
    <source>
        <dbReference type="Pfam" id="PF00501"/>
    </source>
</evidence>
<dbReference type="AlphaFoldDB" id="A0A402CHB6"/>
<dbReference type="PANTHER" id="PTHR43767:SF1">
    <property type="entry name" value="NONRIBOSOMAL PEPTIDE SYNTHASE PES1 (EUROFUNG)-RELATED"/>
    <property type="match status" value="1"/>
</dbReference>
<dbReference type="Gene3D" id="3.30.300.30">
    <property type="match status" value="1"/>
</dbReference>
<dbReference type="Gene3D" id="3.30.530.20">
    <property type="match status" value="1"/>
</dbReference>
<sequence>MPRAYSSGVIEASADQVWSVIKDFGRVDTFLPPVKRSELIAGNDQQVGAIRRLTLADGGGTLDERLLDIDDRSRQLSYKFAGDNPFGARNYRATVRVSPISEPEGAFVEWWAEFEANPVEVDTLIAIFADGVFGSGIRSLRTMFADRNIVARARRHSVSDLLHRSAQRYPGKTAVVDGDRRFTFAEFNQVVTRYAGVLHAHGLAKGDRLALIARNSWQFGALAFGAARIGVMLVPINFMLNAEEIAFILGHSRANGLIVDDEFSAVADDAIAAATPDLKVSAIISPHGAETGAGWEAVADWEAGEVPDLPDVAVADDDPVRIMYTSGTESRPKGVLLSSRALISQYASCAIDGGMSHDDVEVHALPMYHCAQMDCFFSVDLYLGATSIILRGPDPTQILETIQRERVTKLFCPPTVWISLLGHPRFDEYDLSSLRKGYYGAAPMPAEVLRELGTRLPQVRLWNFYGQTEMSPIATILAPEDQLTHAGSAGRPALNVETRIVDDNGQALPPGEVGEIVHRSPHLTLGYYNDPAKTAESFAGGWFHSGDLGVIDEDGYLTVVDRKKDMIKTGGENVASREVEEALYLLDGVAEVAVFGVSHPYWIEAVTAVIVPKSGVTLTEDDLKAHARDKPAGYKQPKYVVVTDALPKNPSGKILKRELREKYAHLST</sequence>
<evidence type="ECO:0000313" key="3">
    <source>
        <dbReference type="EMBL" id="GCE42998.1"/>
    </source>
</evidence>
<dbReference type="SUPFAM" id="SSF55961">
    <property type="entry name" value="Bet v1-like"/>
    <property type="match status" value="1"/>
</dbReference>
<keyword evidence="3" id="KW-0436">Ligase</keyword>
<dbReference type="Pfam" id="PF10604">
    <property type="entry name" value="Polyketide_cyc2"/>
    <property type="match status" value="1"/>
</dbReference>
<dbReference type="NCBIfam" id="NF006182">
    <property type="entry name" value="PRK08316.1"/>
    <property type="match status" value="1"/>
</dbReference>
<dbReference type="EMBL" id="BHYM01000065">
    <property type="protein sequence ID" value="GCE42998.1"/>
    <property type="molecule type" value="Genomic_DNA"/>
</dbReference>
<dbReference type="SUPFAM" id="SSF56801">
    <property type="entry name" value="Acetyl-CoA synthetase-like"/>
    <property type="match status" value="1"/>
</dbReference>
<dbReference type="NCBIfam" id="NF004837">
    <property type="entry name" value="PRK06187.1"/>
    <property type="match status" value="1"/>
</dbReference>
<dbReference type="PANTHER" id="PTHR43767">
    <property type="entry name" value="LONG-CHAIN-FATTY-ACID--COA LIGASE"/>
    <property type="match status" value="1"/>
</dbReference>
<comment type="caution">
    <text evidence="3">The sequence shown here is derived from an EMBL/GenBank/DDBJ whole genome shotgun (WGS) entry which is preliminary data.</text>
</comment>
<reference evidence="3 4" key="1">
    <citation type="submission" date="2018-11" db="EMBL/GenBank/DDBJ databases">
        <title>Microbial catabolism of amino acid.</title>
        <authorList>
            <person name="Hibi M."/>
            <person name="Ogawa J."/>
        </authorList>
    </citation>
    <scope>NUCLEOTIDE SEQUENCE [LARGE SCALE GENOMIC DNA]</scope>
    <source>
        <strain evidence="3 4">C31-06</strain>
    </source>
</reference>
<dbReference type="InterPro" id="IPR019587">
    <property type="entry name" value="Polyketide_cyclase/dehydratase"/>
</dbReference>
<dbReference type="PROSITE" id="PS00455">
    <property type="entry name" value="AMP_BINDING"/>
    <property type="match status" value="1"/>
</dbReference>
<proteinExistence type="predicted"/>
<keyword evidence="4" id="KW-1185">Reference proteome</keyword>
<dbReference type="InterPro" id="IPR000873">
    <property type="entry name" value="AMP-dep_synth/lig_dom"/>
</dbReference>
<dbReference type="Pfam" id="PF13193">
    <property type="entry name" value="AMP-binding_C"/>
    <property type="match status" value="1"/>
</dbReference>
<dbReference type="Gene3D" id="3.40.50.12780">
    <property type="entry name" value="N-terminal domain of ligase-like"/>
    <property type="match status" value="1"/>
</dbReference>
<dbReference type="GO" id="GO:0016878">
    <property type="term" value="F:acid-thiol ligase activity"/>
    <property type="evidence" value="ECO:0007669"/>
    <property type="project" value="UniProtKB-ARBA"/>
</dbReference>